<evidence type="ECO:0000256" key="2">
    <source>
        <dbReference type="ARBA" id="ARBA00023002"/>
    </source>
</evidence>
<evidence type="ECO:0000259" key="3">
    <source>
        <dbReference type="Pfam" id="PF00724"/>
    </source>
</evidence>
<proteinExistence type="predicted"/>
<evidence type="ECO:0000313" key="4">
    <source>
        <dbReference type="EMBL" id="MFC4404077.1"/>
    </source>
</evidence>
<dbReference type="SUPFAM" id="SSF51395">
    <property type="entry name" value="FMN-linked oxidoreductases"/>
    <property type="match status" value="1"/>
</dbReference>
<accession>A0ABV8WWV9</accession>
<feature type="domain" description="NADH:flavin oxidoreductase/NADH oxidase N-terminal" evidence="3">
    <location>
        <begin position="7"/>
        <end position="346"/>
    </location>
</feature>
<reference evidence="5" key="1">
    <citation type="journal article" date="2019" name="Int. J. Syst. Evol. Microbiol.">
        <title>The Global Catalogue of Microorganisms (GCM) 10K type strain sequencing project: providing services to taxonomists for standard genome sequencing and annotation.</title>
        <authorList>
            <consortium name="The Broad Institute Genomics Platform"/>
            <consortium name="The Broad Institute Genome Sequencing Center for Infectious Disease"/>
            <person name="Wu L."/>
            <person name="Ma J."/>
        </authorList>
    </citation>
    <scope>NUCLEOTIDE SEQUENCE [LARGE SCALE GENOMIC DNA]</scope>
    <source>
        <strain evidence="5">CCUG 37865</strain>
    </source>
</reference>
<dbReference type="PANTHER" id="PTHR43656">
    <property type="entry name" value="BINDING OXIDOREDUCTASE, PUTATIVE (AFU_ORTHOLOGUE AFUA_2G08260)-RELATED"/>
    <property type="match status" value="1"/>
</dbReference>
<keyword evidence="1" id="KW-0285">Flavoprotein</keyword>
<keyword evidence="5" id="KW-1185">Reference proteome</keyword>
<dbReference type="Proteomes" id="UP001595882">
    <property type="component" value="Unassembled WGS sequence"/>
</dbReference>
<dbReference type="Gene3D" id="3.20.20.70">
    <property type="entry name" value="Aldolase class I"/>
    <property type="match status" value="1"/>
</dbReference>
<dbReference type="InterPro" id="IPR013785">
    <property type="entry name" value="Aldolase_TIM"/>
</dbReference>
<dbReference type="InterPro" id="IPR001155">
    <property type="entry name" value="OxRdtase_FMN_N"/>
</dbReference>
<keyword evidence="2" id="KW-0560">Oxidoreductase</keyword>
<protein>
    <submittedName>
        <fullName evidence="4">NADH:flavin oxidoreductase</fullName>
    </submittedName>
</protein>
<dbReference type="InterPro" id="IPR051799">
    <property type="entry name" value="NADH_flavin_oxidoreductase"/>
</dbReference>
<dbReference type="EMBL" id="JBHSDT010000008">
    <property type="protein sequence ID" value="MFC4404077.1"/>
    <property type="molecule type" value="Genomic_DNA"/>
</dbReference>
<dbReference type="Pfam" id="PF00724">
    <property type="entry name" value="Oxidored_FMN"/>
    <property type="match status" value="1"/>
</dbReference>
<organism evidence="4 5">
    <name type="scientific">Gracilibacillus xinjiangensis</name>
    <dbReference type="NCBI Taxonomy" id="1193282"/>
    <lineage>
        <taxon>Bacteria</taxon>
        <taxon>Bacillati</taxon>
        <taxon>Bacillota</taxon>
        <taxon>Bacilli</taxon>
        <taxon>Bacillales</taxon>
        <taxon>Bacillaceae</taxon>
        <taxon>Gracilibacillus</taxon>
    </lineage>
</organism>
<dbReference type="RefSeq" id="WP_390252616.1">
    <property type="nucleotide sequence ID" value="NZ_JBHSDT010000008.1"/>
</dbReference>
<name>A0ABV8WWV9_9BACI</name>
<sequence length="365" mass="40362">MSKYPHLFSNFKIGSLELSNRSAVSPMTRTSAQHNGLANERMARYYSRFARGGFSLIITEGTYPDLTHGQAYKNQPGIATDEQAAAWKRVVDAVHKEGGKILLQLQHAGALVQYNHYTDYSIAPSAVKPKGEKLKDHGGSGEYPLPKEINEKEIETVIESFANAALRAKNVGFDGIEVHGANGYLLDQFHTDYTNLREDEFGGTPENRVRLSVLVLKAIRNKVGNNFVVGIRVSQGKVNDFHHKWKGGAEEAKVIFENLASANPDYIHTTEYRANKPAFGGDQNHTLAYLAKSYGNLPVIANGQLGNPEIAEQMICKGETDLVAIGTSALANHDWPNKVSKGQPLNKFDHRVFDPIAVIRDEENY</sequence>
<gene>
    <name evidence="4" type="ORF">ACFOY7_13465</name>
</gene>
<comment type="caution">
    <text evidence="4">The sequence shown here is derived from an EMBL/GenBank/DDBJ whole genome shotgun (WGS) entry which is preliminary data.</text>
</comment>
<evidence type="ECO:0000256" key="1">
    <source>
        <dbReference type="ARBA" id="ARBA00022630"/>
    </source>
</evidence>
<evidence type="ECO:0000313" key="5">
    <source>
        <dbReference type="Proteomes" id="UP001595882"/>
    </source>
</evidence>
<dbReference type="CDD" id="cd02803">
    <property type="entry name" value="OYE_like_FMN_family"/>
    <property type="match status" value="1"/>
</dbReference>
<dbReference type="PANTHER" id="PTHR43656:SF2">
    <property type="entry name" value="BINDING OXIDOREDUCTASE, PUTATIVE (AFU_ORTHOLOGUE AFUA_2G08260)-RELATED"/>
    <property type="match status" value="1"/>
</dbReference>